<name>A0A9D4N302_DREPO</name>
<organism evidence="2 3">
    <name type="scientific">Dreissena polymorpha</name>
    <name type="common">Zebra mussel</name>
    <name type="synonym">Mytilus polymorpha</name>
    <dbReference type="NCBI Taxonomy" id="45954"/>
    <lineage>
        <taxon>Eukaryota</taxon>
        <taxon>Metazoa</taxon>
        <taxon>Spiralia</taxon>
        <taxon>Lophotrochozoa</taxon>
        <taxon>Mollusca</taxon>
        <taxon>Bivalvia</taxon>
        <taxon>Autobranchia</taxon>
        <taxon>Heteroconchia</taxon>
        <taxon>Euheterodonta</taxon>
        <taxon>Imparidentia</taxon>
        <taxon>Neoheterodontei</taxon>
        <taxon>Myida</taxon>
        <taxon>Dreissenoidea</taxon>
        <taxon>Dreissenidae</taxon>
        <taxon>Dreissena</taxon>
    </lineage>
</organism>
<feature type="region of interest" description="Disordered" evidence="1">
    <location>
        <begin position="1"/>
        <end position="26"/>
    </location>
</feature>
<reference evidence="2" key="2">
    <citation type="submission" date="2020-11" db="EMBL/GenBank/DDBJ databases">
        <authorList>
            <person name="McCartney M.A."/>
            <person name="Auch B."/>
            <person name="Kono T."/>
            <person name="Mallez S."/>
            <person name="Becker A."/>
            <person name="Gohl D.M."/>
            <person name="Silverstein K.A.T."/>
            <person name="Koren S."/>
            <person name="Bechman K.B."/>
            <person name="Herman A."/>
            <person name="Abrahante J.E."/>
            <person name="Garbe J."/>
        </authorList>
    </citation>
    <scope>NUCLEOTIDE SEQUENCE</scope>
    <source>
        <strain evidence="2">Duluth1</strain>
        <tissue evidence="2">Whole animal</tissue>
    </source>
</reference>
<gene>
    <name evidence="2" type="ORF">DPMN_010854</name>
</gene>
<accession>A0A9D4N302</accession>
<evidence type="ECO:0000256" key="1">
    <source>
        <dbReference type="SAM" id="MobiDB-lite"/>
    </source>
</evidence>
<reference evidence="2" key="1">
    <citation type="journal article" date="2019" name="bioRxiv">
        <title>The Genome of the Zebra Mussel, Dreissena polymorpha: A Resource for Invasive Species Research.</title>
        <authorList>
            <person name="McCartney M.A."/>
            <person name="Auch B."/>
            <person name="Kono T."/>
            <person name="Mallez S."/>
            <person name="Zhang Y."/>
            <person name="Obille A."/>
            <person name="Becker A."/>
            <person name="Abrahante J.E."/>
            <person name="Garbe J."/>
            <person name="Badalamenti J.P."/>
            <person name="Herman A."/>
            <person name="Mangelson H."/>
            <person name="Liachko I."/>
            <person name="Sullivan S."/>
            <person name="Sone E.D."/>
            <person name="Koren S."/>
            <person name="Silverstein K.A.T."/>
            <person name="Beckman K.B."/>
            <person name="Gohl D.M."/>
        </authorList>
    </citation>
    <scope>NUCLEOTIDE SEQUENCE</scope>
    <source>
        <strain evidence="2">Duluth1</strain>
        <tissue evidence="2">Whole animal</tissue>
    </source>
</reference>
<dbReference type="EMBL" id="JAIWYP010000001">
    <property type="protein sequence ID" value="KAH3886841.1"/>
    <property type="molecule type" value="Genomic_DNA"/>
</dbReference>
<proteinExistence type="predicted"/>
<dbReference type="Proteomes" id="UP000828390">
    <property type="component" value="Unassembled WGS sequence"/>
</dbReference>
<dbReference type="AlphaFoldDB" id="A0A9D4N302"/>
<evidence type="ECO:0000313" key="2">
    <source>
        <dbReference type="EMBL" id="KAH3886841.1"/>
    </source>
</evidence>
<keyword evidence="3" id="KW-1185">Reference proteome</keyword>
<comment type="caution">
    <text evidence="2">The sequence shown here is derived from an EMBL/GenBank/DDBJ whole genome shotgun (WGS) entry which is preliminary data.</text>
</comment>
<sequence>MLPLTPTSDDDITHHPPPFFSHNKQNHHQHMTGLLILYSTQTDVFMAAQQAATSDVE</sequence>
<protein>
    <submittedName>
        <fullName evidence="2">Uncharacterized protein</fullName>
    </submittedName>
</protein>
<evidence type="ECO:0000313" key="3">
    <source>
        <dbReference type="Proteomes" id="UP000828390"/>
    </source>
</evidence>